<dbReference type="EMBL" id="AUPC02000240">
    <property type="protein sequence ID" value="POG64491.1"/>
    <property type="molecule type" value="Genomic_DNA"/>
</dbReference>
<evidence type="ECO:0000313" key="3">
    <source>
        <dbReference type="EMBL" id="POG66840.1"/>
    </source>
</evidence>
<keyword evidence="4" id="KW-1185">Reference proteome</keyword>
<feature type="compositionally biased region" description="Polar residues" evidence="1">
    <location>
        <begin position="124"/>
        <end position="152"/>
    </location>
</feature>
<name>A0A2P4PGH8_RHIID</name>
<comment type="caution">
    <text evidence="2">The sequence shown here is derived from an EMBL/GenBank/DDBJ whole genome shotgun (WGS) entry which is preliminary data.</text>
</comment>
<gene>
    <name evidence="3" type="ORF">GLOIN_2v1780034</name>
    <name evidence="2" type="ORF">GLOIN_2v1782908</name>
</gene>
<dbReference type="EMBL" id="AUPC02000182">
    <property type="protein sequence ID" value="POG66840.1"/>
    <property type="molecule type" value="Genomic_DNA"/>
</dbReference>
<reference evidence="2 4" key="1">
    <citation type="journal article" date="2013" name="Proc. Natl. Acad. Sci. U.S.A.">
        <title>Genome of an arbuscular mycorrhizal fungus provides insight into the oldest plant symbiosis.</title>
        <authorList>
            <person name="Tisserant E."/>
            <person name="Malbreil M."/>
            <person name="Kuo A."/>
            <person name="Kohler A."/>
            <person name="Symeonidi A."/>
            <person name="Balestrini R."/>
            <person name="Charron P."/>
            <person name="Duensing N."/>
            <person name="Frei Dit Frey N."/>
            <person name="Gianinazzi-Pearson V."/>
            <person name="Gilbert L.B."/>
            <person name="Handa Y."/>
            <person name="Herr J.R."/>
            <person name="Hijri M."/>
            <person name="Koul R."/>
            <person name="Kawaguchi M."/>
            <person name="Krajinski F."/>
            <person name="Lammers P.J."/>
            <person name="Masclaux F.G."/>
            <person name="Murat C."/>
            <person name="Morin E."/>
            <person name="Ndikumana S."/>
            <person name="Pagni M."/>
            <person name="Petitpierre D."/>
            <person name="Requena N."/>
            <person name="Rosikiewicz P."/>
            <person name="Riley R."/>
            <person name="Saito K."/>
            <person name="San Clemente H."/>
            <person name="Shapiro H."/>
            <person name="van Tuinen D."/>
            <person name="Becard G."/>
            <person name="Bonfante P."/>
            <person name="Paszkowski U."/>
            <person name="Shachar-Hill Y.Y."/>
            <person name="Tuskan G.A."/>
            <person name="Young P.W."/>
            <person name="Sanders I.R."/>
            <person name="Henrissat B."/>
            <person name="Rensing S.A."/>
            <person name="Grigoriev I.V."/>
            <person name="Corradi N."/>
            <person name="Roux C."/>
            <person name="Martin F."/>
        </authorList>
    </citation>
    <scope>NUCLEOTIDE SEQUENCE [LARGE SCALE GENOMIC DNA]</scope>
    <source>
        <strain evidence="4">DAOM 181602 / DAOM 197198 / MUCL 43194</strain>
        <strain evidence="2">DAOM 197198</strain>
    </source>
</reference>
<reference evidence="2 4" key="2">
    <citation type="journal article" date="2018" name="New Phytol.">
        <title>High intraspecific genome diversity in the model arbuscular mycorrhizal symbiont Rhizophagus irregularis.</title>
        <authorList>
            <person name="Chen E.C.H."/>
            <person name="Morin E."/>
            <person name="Beaudet D."/>
            <person name="Noel J."/>
            <person name="Yildirir G."/>
            <person name="Ndikumana S."/>
            <person name="Charron P."/>
            <person name="St-Onge C."/>
            <person name="Giorgi J."/>
            <person name="Kruger M."/>
            <person name="Marton T."/>
            <person name="Ropars J."/>
            <person name="Grigoriev I.V."/>
            <person name="Hainaut M."/>
            <person name="Henrissat B."/>
            <person name="Roux C."/>
            <person name="Martin F."/>
            <person name="Corradi N."/>
        </authorList>
    </citation>
    <scope>NUCLEOTIDE SEQUENCE [LARGE SCALE GENOMIC DNA]</scope>
    <source>
        <strain evidence="4">DAOM 181602 / DAOM 197198 / MUCL 43194</strain>
        <strain evidence="2">DAOM 197198</strain>
    </source>
</reference>
<organism evidence="2 4">
    <name type="scientific">Rhizophagus irregularis (strain DAOM 181602 / DAOM 197198 / MUCL 43194)</name>
    <name type="common">Arbuscular mycorrhizal fungus</name>
    <name type="synonym">Glomus intraradices</name>
    <dbReference type="NCBI Taxonomy" id="747089"/>
    <lineage>
        <taxon>Eukaryota</taxon>
        <taxon>Fungi</taxon>
        <taxon>Fungi incertae sedis</taxon>
        <taxon>Mucoromycota</taxon>
        <taxon>Glomeromycotina</taxon>
        <taxon>Glomeromycetes</taxon>
        <taxon>Glomerales</taxon>
        <taxon>Glomeraceae</taxon>
        <taxon>Rhizophagus</taxon>
    </lineage>
</organism>
<feature type="region of interest" description="Disordered" evidence="1">
    <location>
        <begin position="122"/>
        <end position="152"/>
    </location>
</feature>
<accession>A0A2P4PGH8</accession>
<sequence length="152" mass="17420">MSYLQNILQDIFLSFLSFSWFSKHGLSFFANVVVSFLNKQNLSEKDFLSECKESRSVSLSFGSWFLAALHKRQVFGSLQFFMGKQWFSVLAALRKKEDRDKGKFKVDDESVEKVVEVINDLRSENQSTSTQQSIDTGSENYPNSTQKNSSIT</sequence>
<dbReference type="AlphaFoldDB" id="A0A2P4PGH8"/>
<dbReference type="Proteomes" id="UP000018888">
    <property type="component" value="Unassembled WGS sequence"/>
</dbReference>
<evidence type="ECO:0000313" key="4">
    <source>
        <dbReference type="Proteomes" id="UP000018888"/>
    </source>
</evidence>
<protein>
    <submittedName>
        <fullName evidence="2">Uncharacterized protein</fullName>
    </submittedName>
</protein>
<dbReference type="VEuPathDB" id="FungiDB:RhiirFUN_018566"/>
<evidence type="ECO:0000313" key="2">
    <source>
        <dbReference type="EMBL" id="POG64491.1"/>
    </source>
</evidence>
<evidence type="ECO:0000256" key="1">
    <source>
        <dbReference type="SAM" id="MobiDB-lite"/>
    </source>
</evidence>
<proteinExistence type="predicted"/>